<dbReference type="AlphaFoldDB" id="A0A0B7MV81"/>
<evidence type="ECO:0000259" key="6">
    <source>
        <dbReference type="Pfam" id="PF05175"/>
    </source>
</evidence>
<evidence type="ECO:0000313" key="8">
    <source>
        <dbReference type="Proteomes" id="UP000054107"/>
    </source>
</evidence>
<evidence type="ECO:0000256" key="4">
    <source>
        <dbReference type="ARBA" id="ARBA00022691"/>
    </source>
</evidence>
<keyword evidence="8" id="KW-1185">Reference proteome</keyword>
<evidence type="ECO:0000256" key="2">
    <source>
        <dbReference type="ARBA" id="ARBA00022603"/>
    </source>
</evidence>
<dbReference type="Gene3D" id="1.10.8.10">
    <property type="entry name" value="DNA helicase RuvA subunit, C-terminal domain"/>
    <property type="match status" value="1"/>
</dbReference>
<accession>A0A0B7MV81</accession>
<comment type="catalytic activity">
    <reaction evidence="5">
        <text>L-glutaminyl-[peptide chain release factor] + S-adenosyl-L-methionine = N(5)-methyl-L-glutaminyl-[peptide chain release factor] + S-adenosyl-L-homocysteine + H(+)</text>
        <dbReference type="Rhea" id="RHEA:42896"/>
        <dbReference type="Rhea" id="RHEA-COMP:10271"/>
        <dbReference type="Rhea" id="RHEA-COMP:10272"/>
        <dbReference type="ChEBI" id="CHEBI:15378"/>
        <dbReference type="ChEBI" id="CHEBI:30011"/>
        <dbReference type="ChEBI" id="CHEBI:57856"/>
        <dbReference type="ChEBI" id="CHEBI:59789"/>
        <dbReference type="ChEBI" id="CHEBI:61891"/>
        <dbReference type="EC" id="2.1.1.297"/>
    </reaction>
</comment>
<keyword evidence="4" id="KW-0949">S-adenosyl-L-methionine</keyword>
<dbReference type="PANTHER" id="PTHR18895:SF74">
    <property type="entry name" value="MTRF1L RELEASE FACTOR GLUTAMINE METHYLTRANSFERASE"/>
    <property type="match status" value="1"/>
</dbReference>
<dbReference type="GO" id="GO:0032259">
    <property type="term" value="P:methylation"/>
    <property type="evidence" value="ECO:0007669"/>
    <property type="project" value="UniProtKB-KW"/>
</dbReference>
<dbReference type="OrthoDB" id="269872at2759"/>
<organism evidence="7 8">
    <name type="scientific">Parasitella parasitica</name>
    <dbReference type="NCBI Taxonomy" id="35722"/>
    <lineage>
        <taxon>Eukaryota</taxon>
        <taxon>Fungi</taxon>
        <taxon>Fungi incertae sedis</taxon>
        <taxon>Mucoromycota</taxon>
        <taxon>Mucoromycotina</taxon>
        <taxon>Mucoromycetes</taxon>
        <taxon>Mucorales</taxon>
        <taxon>Mucorineae</taxon>
        <taxon>Mucoraceae</taxon>
        <taxon>Parasitella</taxon>
    </lineage>
</organism>
<evidence type="ECO:0000256" key="5">
    <source>
        <dbReference type="ARBA" id="ARBA00048391"/>
    </source>
</evidence>
<dbReference type="GO" id="GO:0005739">
    <property type="term" value="C:mitochondrion"/>
    <property type="evidence" value="ECO:0007669"/>
    <property type="project" value="TreeGrafter"/>
</dbReference>
<dbReference type="EC" id="2.1.1.297" evidence="1"/>
<dbReference type="CDD" id="cd02440">
    <property type="entry name" value="AdoMet_MTases"/>
    <property type="match status" value="1"/>
</dbReference>
<keyword evidence="3" id="KW-0808">Transferase</keyword>
<dbReference type="NCBIfam" id="TIGR00536">
    <property type="entry name" value="hemK_fam"/>
    <property type="match status" value="1"/>
</dbReference>
<sequence>MSSSRLIARKWIQKLLPVCDGDAAHAKRQLDWLKEKVTLDSSGDSSKSIYALSKAEQDQLDEYIRQRTEQHKPLQYILGTQPFCELDIVTRPPTLIPRWETEEWTYRVIELIRNQLSAIKRPLRILDICTGSGCISLALAKHLPNNSVHITGLDISEEAISLSNHNLKVHQAQLGNPVEFQVADIFEYKPKAMDDIHLLVSNPPYITGEEYAALDPDVKDWEDARALVAPDQGTRVHQRIIQVAKHCKPLIQGPHLFMEIGGTHQIGLLSGLMRQQGLTSIEVWKDLADRDRVITAGL</sequence>
<dbReference type="EMBL" id="LN722805">
    <property type="protein sequence ID" value="CEP09951.1"/>
    <property type="molecule type" value="Genomic_DNA"/>
</dbReference>
<proteinExistence type="predicted"/>
<dbReference type="SUPFAM" id="SSF53335">
    <property type="entry name" value="S-adenosyl-L-methionine-dependent methyltransferases"/>
    <property type="match status" value="1"/>
</dbReference>
<dbReference type="InterPro" id="IPR050320">
    <property type="entry name" value="N5-glutamine_MTase"/>
</dbReference>
<dbReference type="InterPro" id="IPR004556">
    <property type="entry name" value="HemK-like"/>
</dbReference>
<dbReference type="STRING" id="35722.A0A0B7MV81"/>
<gene>
    <name evidence="7" type="primary">PARPA_03548.1 scaffold 8343</name>
</gene>
<reference evidence="7 8" key="1">
    <citation type="submission" date="2014-09" db="EMBL/GenBank/DDBJ databases">
        <authorList>
            <person name="Ellenberger Sabrina"/>
        </authorList>
    </citation>
    <scope>NUCLEOTIDE SEQUENCE [LARGE SCALE GENOMIC DNA]</scope>
    <source>
        <strain evidence="7 8">CBS 412.66</strain>
    </source>
</reference>
<dbReference type="GO" id="GO:0003676">
    <property type="term" value="F:nucleic acid binding"/>
    <property type="evidence" value="ECO:0007669"/>
    <property type="project" value="InterPro"/>
</dbReference>
<evidence type="ECO:0000256" key="1">
    <source>
        <dbReference type="ARBA" id="ARBA00012771"/>
    </source>
</evidence>
<dbReference type="InterPro" id="IPR007848">
    <property type="entry name" value="Small_mtfrase_dom"/>
</dbReference>
<keyword evidence="2" id="KW-0489">Methyltransferase</keyword>
<evidence type="ECO:0000313" key="7">
    <source>
        <dbReference type="EMBL" id="CEP09951.1"/>
    </source>
</evidence>
<dbReference type="PANTHER" id="PTHR18895">
    <property type="entry name" value="HEMK METHYLTRANSFERASE"/>
    <property type="match status" value="1"/>
</dbReference>
<evidence type="ECO:0000256" key="3">
    <source>
        <dbReference type="ARBA" id="ARBA00022679"/>
    </source>
</evidence>
<feature type="domain" description="Methyltransferase small" evidence="6">
    <location>
        <begin position="123"/>
        <end position="210"/>
    </location>
</feature>
<dbReference type="InterPro" id="IPR002052">
    <property type="entry name" value="DNA_methylase_N6_adenine_CS"/>
</dbReference>
<dbReference type="GO" id="GO:0102559">
    <property type="term" value="F:peptide chain release factor N(5)-glutamine methyltransferase activity"/>
    <property type="evidence" value="ECO:0007669"/>
    <property type="project" value="UniProtKB-EC"/>
</dbReference>
<name>A0A0B7MV81_9FUNG</name>
<dbReference type="Proteomes" id="UP000054107">
    <property type="component" value="Unassembled WGS sequence"/>
</dbReference>
<dbReference type="InterPro" id="IPR029063">
    <property type="entry name" value="SAM-dependent_MTases_sf"/>
</dbReference>
<protein>
    <recommendedName>
        <fullName evidence="1">peptide chain release factor N(5)-glutamine methyltransferase</fullName>
        <ecNumber evidence="1">2.1.1.297</ecNumber>
    </recommendedName>
</protein>
<dbReference type="Gene3D" id="3.40.50.150">
    <property type="entry name" value="Vaccinia Virus protein VP39"/>
    <property type="match status" value="1"/>
</dbReference>
<dbReference type="PROSITE" id="PS00092">
    <property type="entry name" value="N6_MTASE"/>
    <property type="match status" value="1"/>
</dbReference>
<dbReference type="Pfam" id="PF05175">
    <property type="entry name" value="MTS"/>
    <property type="match status" value="1"/>
</dbReference>